<dbReference type="AlphaFoldDB" id="A0AA97A289"/>
<evidence type="ECO:0000259" key="2">
    <source>
        <dbReference type="Pfam" id="PF03816"/>
    </source>
</evidence>
<keyword evidence="4" id="KW-1185">Reference proteome</keyword>
<feature type="domain" description="Cell envelope-related transcriptional attenuator" evidence="2">
    <location>
        <begin position="81"/>
        <end position="237"/>
    </location>
</feature>
<dbReference type="NCBIfam" id="TIGR00350">
    <property type="entry name" value="lytR_cpsA_psr"/>
    <property type="match status" value="1"/>
</dbReference>
<evidence type="ECO:0000313" key="3">
    <source>
        <dbReference type="EMBL" id="WNY49384.1"/>
    </source>
</evidence>
<dbReference type="RefSeq" id="WP_248054940.1">
    <property type="nucleotide sequence ID" value="NZ_CP118734.1"/>
</dbReference>
<evidence type="ECO:0000313" key="4">
    <source>
        <dbReference type="Proteomes" id="UP001301526"/>
    </source>
</evidence>
<proteinExistence type="inferred from homology"/>
<organism evidence="3 4">
    <name type="scientific">Streptococcus iners subsp. hyiners</name>
    <dbReference type="NCBI Taxonomy" id="3028083"/>
    <lineage>
        <taxon>Bacteria</taxon>
        <taxon>Bacillati</taxon>
        <taxon>Bacillota</taxon>
        <taxon>Bacilli</taxon>
        <taxon>Lactobacillales</taxon>
        <taxon>Streptococcaceae</taxon>
        <taxon>Streptococcus</taxon>
        <taxon>Streptococcus iners</taxon>
    </lineage>
</organism>
<gene>
    <name evidence="3" type="ORF">PW220_01675</name>
</gene>
<name>A0AA97A289_9STRE</name>
<dbReference type="PANTHER" id="PTHR33392">
    <property type="entry name" value="POLYISOPRENYL-TEICHOIC ACID--PEPTIDOGLYCAN TEICHOIC ACID TRANSFERASE TAGU"/>
    <property type="match status" value="1"/>
</dbReference>
<sequence length="413" mass="45624">MTIGKKIVLMSLAIIVLTLGAGFAYGISLLNFSTDAISKTFRRLGGEEEITPIDATEPLTILLMGVDMDQATRGGVWEEGRSDSMILVTVNPKTKETTMMSLTRDIMVEIAEANGESTGTVEKLNHSYSYGQAPMAIATIEKMMDIDIDRYIEINMDGLVELVDAVGGIEVNNTLGFPISISEYEPAYTAIVPTGKRLVNGDQALVYARMRYDDPEGDIGRQRRQREVITAIVKKLLQLDGFTQYKKILTAISNNMRTDIEISTATIPELLGYKDSIRNLHSYQLRGIDELVDEIYYQLPPTQHLLEMQNILKTSIGLEAKTDLLTNVKVYEGQMGLSSPINVYNAYTDLLELEASPWAEVIDLETMTGTVATDASDLQVSEEQFDSVVVETTETEISGTTEVGTEIQTEEGQ</sequence>
<accession>A0AA97A289</accession>
<dbReference type="Pfam" id="PF03816">
    <property type="entry name" value="LytR_cpsA_psr"/>
    <property type="match status" value="1"/>
</dbReference>
<evidence type="ECO:0000256" key="1">
    <source>
        <dbReference type="ARBA" id="ARBA00006068"/>
    </source>
</evidence>
<dbReference type="InterPro" id="IPR004474">
    <property type="entry name" value="LytR_CpsA_psr"/>
</dbReference>
<dbReference type="Gene3D" id="3.40.630.190">
    <property type="entry name" value="LCP protein"/>
    <property type="match status" value="1"/>
</dbReference>
<dbReference type="Proteomes" id="UP001301526">
    <property type="component" value="Chromosome"/>
</dbReference>
<comment type="similarity">
    <text evidence="1">Belongs to the LytR/CpsA/Psr (LCP) family.</text>
</comment>
<dbReference type="PANTHER" id="PTHR33392:SF6">
    <property type="entry name" value="POLYISOPRENYL-TEICHOIC ACID--PEPTIDOGLYCAN TEICHOIC ACID TRANSFERASE TAGU"/>
    <property type="match status" value="1"/>
</dbReference>
<protein>
    <submittedName>
        <fullName evidence="3">LCP family protein</fullName>
    </submittedName>
</protein>
<reference evidence="3 4" key="1">
    <citation type="submission" date="2023-02" db="EMBL/GenBank/DDBJ databases">
        <title>Streptococcus sp. Genome Sequencing and Assembly.</title>
        <authorList>
            <person name="Shore S.M."/>
            <person name="Nicholson T.L."/>
        </authorList>
    </citation>
    <scope>NUCLEOTIDE SEQUENCE [LARGE SCALE GENOMIC DNA]</scope>
    <source>
        <strain evidence="3 4">29892</strain>
    </source>
</reference>
<dbReference type="EMBL" id="CP118734">
    <property type="protein sequence ID" value="WNY49384.1"/>
    <property type="molecule type" value="Genomic_DNA"/>
</dbReference>
<dbReference type="InterPro" id="IPR050922">
    <property type="entry name" value="LytR/CpsA/Psr_CW_biosynth"/>
</dbReference>